<evidence type="ECO:0000259" key="6">
    <source>
        <dbReference type="PROSITE" id="PS51198"/>
    </source>
</evidence>
<accession>A0ABR9A9X6</accession>
<dbReference type="InterPro" id="IPR014016">
    <property type="entry name" value="UvrD-like_ATP-bd"/>
</dbReference>
<sequence length="469" mass="52779">MKALIDVTPTAEQLALFSRNGPGVEIIRGAAGSGKTTTALLKLRSLAAFFINRARRQDNPETVNVLVLTYNRTLRGYINELTQQQLHDEPLIHLEIQTFNFWARNLVQPGLRILNIDDSMQTLKGLSSAMRLDPQFVAEEASYVLGRFLPEDLDDYLNARREGRGIAPRMEKPARQMLLDSVINPYIELKRAQHLVDWNDLAVLLAADQVRQYSVIVVDESQDFSANEVRAVLNQRAEHASTTFVLDSAQRIYPRNFTWPEVGVTVTSGRSSTLQTNYRNTRQIARFAAALLEGLTLDDNGTMPNYDSAVTDGELPYVLTGEYPDQVGFALRFIQDNVDLTQDSVAFLHPKGWFRGLIPELDRLRFPWVLLTGAADWPKGPQNIALCTLHSSKGLEFDHIIMLGLDGSVVDVRPPDDDVEDYEPSARLRRLIAMGVGRARKSVILGFKRNDAPDIIRFFAEELFQGRDV</sequence>
<evidence type="ECO:0000256" key="3">
    <source>
        <dbReference type="ARBA" id="ARBA00022806"/>
    </source>
</evidence>
<dbReference type="SUPFAM" id="SSF52540">
    <property type="entry name" value="P-loop containing nucleoside triphosphate hydrolases"/>
    <property type="match status" value="1"/>
</dbReference>
<evidence type="ECO:0000256" key="4">
    <source>
        <dbReference type="ARBA" id="ARBA00022840"/>
    </source>
</evidence>
<gene>
    <name evidence="7" type="ORF">IFT62_16870</name>
</gene>
<keyword evidence="8" id="KW-1185">Reference proteome</keyword>
<dbReference type="Proteomes" id="UP000625247">
    <property type="component" value="Unassembled WGS sequence"/>
</dbReference>
<dbReference type="PANTHER" id="PTHR11070:SF45">
    <property type="entry name" value="DNA 3'-5' HELICASE"/>
    <property type="match status" value="1"/>
</dbReference>
<dbReference type="PANTHER" id="PTHR11070">
    <property type="entry name" value="UVRD / RECB / PCRA DNA HELICASE FAMILY MEMBER"/>
    <property type="match status" value="1"/>
</dbReference>
<name>A0ABR9A9X6_9PSED</name>
<evidence type="ECO:0000256" key="2">
    <source>
        <dbReference type="ARBA" id="ARBA00022801"/>
    </source>
</evidence>
<dbReference type="Gene3D" id="3.40.50.300">
    <property type="entry name" value="P-loop containing nucleotide triphosphate hydrolases"/>
    <property type="match status" value="2"/>
</dbReference>
<dbReference type="Pfam" id="PF00580">
    <property type="entry name" value="UvrD-helicase"/>
    <property type="match status" value="1"/>
</dbReference>
<organism evidence="7 8">
    <name type="scientific">Pseudomonas lutea</name>
    <dbReference type="NCBI Taxonomy" id="243924"/>
    <lineage>
        <taxon>Bacteria</taxon>
        <taxon>Pseudomonadati</taxon>
        <taxon>Pseudomonadota</taxon>
        <taxon>Gammaproteobacteria</taxon>
        <taxon>Pseudomonadales</taxon>
        <taxon>Pseudomonadaceae</taxon>
        <taxon>Pseudomonas</taxon>
    </lineage>
</organism>
<protein>
    <submittedName>
        <fullName evidence="7">DEAD/DEAH box helicase</fullName>
    </submittedName>
</protein>
<dbReference type="EMBL" id="JACYNP010000007">
    <property type="protein sequence ID" value="MBD8122888.1"/>
    <property type="molecule type" value="Genomic_DNA"/>
</dbReference>
<dbReference type="RefSeq" id="WP_191944946.1">
    <property type="nucleotide sequence ID" value="NZ_JACYNP010000007.1"/>
</dbReference>
<feature type="binding site" evidence="5">
    <location>
        <begin position="29"/>
        <end position="36"/>
    </location>
    <ligand>
        <name>ATP</name>
        <dbReference type="ChEBI" id="CHEBI:30616"/>
    </ligand>
</feature>
<keyword evidence="4 5" id="KW-0067">ATP-binding</keyword>
<evidence type="ECO:0000256" key="5">
    <source>
        <dbReference type="PROSITE-ProRule" id="PRU00560"/>
    </source>
</evidence>
<reference evidence="7 8" key="1">
    <citation type="journal article" date="2020" name="FEMS Microbiol. Ecol.">
        <title>Temporal dynamics of bacterial communities during seed development and maturation.</title>
        <authorList>
            <person name="Chesneau G."/>
            <person name="Torres-Cortes G."/>
            <person name="Briand M."/>
            <person name="Darrasse A."/>
            <person name="Preveaux A."/>
            <person name="Marais C."/>
            <person name="Jacques M.A."/>
            <person name="Shade A."/>
            <person name="Barret M."/>
        </authorList>
    </citation>
    <scope>NUCLEOTIDE SEQUENCE [LARGE SCALE GENOMIC DNA]</scope>
    <source>
        <strain evidence="7 8">CFBP13723</strain>
    </source>
</reference>
<dbReference type="InterPro" id="IPR000212">
    <property type="entry name" value="DNA_helicase_UvrD/REP"/>
</dbReference>
<evidence type="ECO:0000313" key="7">
    <source>
        <dbReference type="EMBL" id="MBD8122888.1"/>
    </source>
</evidence>
<comment type="caution">
    <text evidence="7">The sequence shown here is derived from an EMBL/GenBank/DDBJ whole genome shotgun (WGS) entry which is preliminary data.</text>
</comment>
<keyword evidence="2 5" id="KW-0378">Hydrolase</keyword>
<keyword evidence="1 5" id="KW-0547">Nucleotide-binding</keyword>
<feature type="domain" description="UvrD-like helicase ATP-binding" evidence="6">
    <location>
        <begin position="8"/>
        <end position="281"/>
    </location>
</feature>
<dbReference type="PROSITE" id="PS51198">
    <property type="entry name" value="UVRD_HELICASE_ATP_BIND"/>
    <property type="match status" value="1"/>
</dbReference>
<evidence type="ECO:0000256" key="1">
    <source>
        <dbReference type="ARBA" id="ARBA00022741"/>
    </source>
</evidence>
<proteinExistence type="predicted"/>
<dbReference type="InterPro" id="IPR027417">
    <property type="entry name" value="P-loop_NTPase"/>
</dbReference>
<evidence type="ECO:0000313" key="8">
    <source>
        <dbReference type="Proteomes" id="UP000625247"/>
    </source>
</evidence>
<dbReference type="GO" id="GO:0004386">
    <property type="term" value="F:helicase activity"/>
    <property type="evidence" value="ECO:0007669"/>
    <property type="project" value="UniProtKB-KW"/>
</dbReference>
<keyword evidence="3 5" id="KW-0347">Helicase</keyword>